<name>B0RKR3_YEREN</name>
<keyword evidence="2" id="KW-0614">Plasmid</keyword>
<proteinExistence type="predicted"/>
<feature type="region of interest" description="Disordered" evidence="1">
    <location>
        <begin position="40"/>
        <end position="61"/>
    </location>
</feature>
<protein>
    <submittedName>
        <fullName evidence="2">Uncharacterized protein</fullName>
    </submittedName>
</protein>
<dbReference type="EMBL" id="AM905950">
    <property type="protein sequence ID" value="CAP20170.1"/>
    <property type="molecule type" value="Genomic_DNA"/>
</dbReference>
<accession>B0RKR3</accession>
<evidence type="ECO:0000256" key="1">
    <source>
        <dbReference type="SAM" id="MobiDB-lite"/>
    </source>
</evidence>
<geneLocation type="plasmid" evidence="2">
    <name>pYE854</name>
</geneLocation>
<dbReference type="AlphaFoldDB" id="B0RKR3"/>
<sequence length="61" mass="7546">MISHWRSRITFHFIMRTPSFLHFHLGWQLRWKRIKKNQKQLTQSKQRQWGRQEGSATPLTI</sequence>
<reference evidence="2" key="1">
    <citation type="journal article" date="2008" name="J. Bacteriol.">
        <title>Genetic and functional properties of the self-transmissible Yersinia enterocolitica plasmid pYE854, which mobilizes the virulence plasmid pYV.</title>
        <authorList>
            <person name="Hammerl J.A."/>
            <person name="Klein I."/>
            <person name="Lanka E."/>
            <person name="Appel B."/>
            <person name="Hertwig S."/>
        </authorList>
    </citation>
    <scope>NUCLEOTIDE SEQUENCE [LARGE SCALE GENOMIC DNA]</scope>
    <source>
        <strain evidence="2">29854</strain>
        <plasmid evidence="2">pYE854</plasmid>
    </source>
</reference>
<evidence type="ECO:0000313" key="2">
    <source>
        <dbReference type="EMBL" id="CAP20170.1"/>
    </source>
</evidence>
<organism evidence="2">
    <name type="scientific">Yersinia enterocolitica</name>
    <dbReference type="NCBI Taxonomy" id="630"/>
    <lineage>
        <taxon>Bacteria</taxon>
        <taxon>Pseudomonadati</taxon>
        <taxon>Pseudomonadota</taxon>
        <taxon>Gammaproteobacteria</taxon>
        <taxon>Enterobacterales</taxon>
        <taxon>Yersiniaceae</taxon>
        <taxon>Yersinia</taxon>
    </lineage>
</organism>